<evidence type="ECO:0000256" key="3">
    <source>
        <dbReference type="ARBA" id="ARBA00022801"/>
    </source>
</evidence>
<dbReference type="InterPro" id="IPR046778">
    <property type="entry name" value="UPF0758_N"/>
</dbReference>
<protein>
    <recommendedName>
        <fullName evidence="7">MPN domain-containing protein</fullName>
    </recommendedName>
</protein>
<feature type="domain" description="MPN" evidence="7">
    <location>
        <begin position="114"/>
        <end position="236"/>
    </location>
</feature>
<sequence length="236" mass="26109">MIELGKSPNSVSALKIKDISPGERPQERLLKSGSDSLSNAELLAVILRTGTKNQNVLDLCQGMLSDNSLKKLSRMSVSELKKIHGIGETKACQIIALFELSRRLESFTDEPKRRIKSPEDIYQFIYPKIREEKREKFIILCLDSKNRVIREEVVSIGSLNASIVHPREIFRPALLESAAAIVLIHNHPSGDPAPSPEDLDVTARLAGCGRLLGIDVLDHIIVGDGCFISLKQEGHI</sequence>
<proteinExistence type="inferred from homology"/>
<evidence type="ECO:0000256" key="4">
    <source>
        <dbReference type="ARBA" id="ARBA00022833"/>
    </source>
</evidence>
<dbReference type="PANTHER" id="PTHR30471">
    <property type="entry name" value="DNA REPAIR PROTEIN RADC"/>
    <property type="match status" value="1"/>
</dbReference>
<keyword evidence="9" id="KW-1185">Reference proteome</keyword>
<dbReference type="AlphaFoldDB" id="A0AAE4SE54"/>
<evidence type="ECO:0000313" key="8">
    <source>
        <dbReference type="EMBL" id="MDV0447278.1"/>
    </source>
</evidence>
<keyword evidence="3" id="KW-0378">Hydrolase</keyword>
<dbReference type="InterPro" id="IPR001405">
    <property type="entry name" value="UPF0758"/>
</dbReference>
<dbReference type="Pfam" id="PF04002">
    <property type="entry name" value="RadC"/>
    <property type="match status" value="1"/>
</dbReference>
<evidence type="ECO:0000259" key="7">
    <source>
        <dbReference type="PROSITE" id="PS50249"/>
    </source>
</evidence>
<dbReference type="EMBL" id="JAWDKD010000018">
    <property type="protein sequence ID" value="MDV0447278.1"/>
    <property type="molecule type" value="Genomic_DNA"/>
</dbReference>
<dbReference type="Pfam" id="PF20582">
    <property type="entry name" value="UPF0758_N"/>
    <property type="match status" value="1"/>
</dbReference>
<dbReference type="GO" id="GO:0008237">
    <property type="term" value="F:metallopeptidase activity"/>
    <property type="evidence" value="ECO:0007669"/>
    <property type="project" value="UniProtKB-KW"/>
</dbReference>
<reference evidence="8" key="1">
    <citation type="submission" date="2023-06" db="EMBL/GenBank/DDBJ databases">
        <title>Genome sequence of Methanosarcinaceae archaeon Ag5.</title>
        <authorList>
            <person name="Protasov E."/>
            <person name="Platt K."/>
            <person name="Poehlein A."/>
            <person name="Daniel R."/>
            <person name="Brune A."/>
        </authorList>
    </citation>
    <scope>NUCLEOTIDE SEQUENCE</scope>
    <source>
        <strain evidence="8">Ag5</strain>
    </source>
</reference>
<dbReference type="InterPro" id="IPR010994">
    <property type="entry name" value="RuvA_2-like"/>
</dbReference>
<dbReference type="PROSITE" id="PS50249">
    <property type="entry name" value="MPN"/>
    <property type="match status" value="1"/>
</dbReference>
<keyword evidence="4" id="KW-0862">Zinc</keyword>
<dbReference type="RefSeq" id="WP_338099702.1">
    <property type="nucleotide sequence ID" value="NZ_JAWDKD010000018.1"/>
</dbReference>
<dbReference type="CDD" id="cd08071">
    <property type="entry name" value="MPN_DUF2466"/>
    <property type="match status" value="1"/>
</dbReference>
<dbReference type="Gene3D" id="3.40.140.10">
    <property type="entry name" value="Cytidine Deaminase, domain 2"/>
    <property type="match status" value="1"/>
</dbReference>
<dbReference type="PROSITE" id="PS01302">
    <property type="entry name" value="UPF0758"/>
    <property type="match status" value="1"/>
</dbReference>
<evidence type="ECO:0000256" key="2">
    <source>
        <dbReference type="ARBA" id="ARBA00022723"/>
    </source>
</evidence>
<dbReference type="NCBIfam" id="TIGR00608">
    <property type="entry name" value="radc"/>
    <property type="match status" value="1"/>
</dbReference>
<gene>
    <name evidence="8" type="ORF">MsAg5_11580</name>
</gene>
<organism evidence="8 9">
    <name type="scientific">Methanolapillus africanus</name>
    <dbReference type="NCBI Taxonomy" id="3028297"/>
    <lineage>
        <taxon>Archaea</taxon>
        <taxon>Methanobacteriati</taxon>
        <taxon>Methanobacteriota</taxon>
        <taxon>Stenosarchaea group</taxon>
        <taxon>Methanomicrobia</taxon>
        <taxon>Methanosarcinales</taxon>
        <taxon>Methanosarcinaceae</taxon>
        <taxon>Methanolapillus</taxon>
    </lineage>
</organism>
<accession>A0AAE4SE54</accession>
<evidence type="ECO:0000313" key="9">
    <source>
        <dbReference type="Proteomes" id="UP001271789"/>
    </source>
</evidence>
<comment type="similarity">
    <text evidence="6">Belongs to the UPF0758 family.</text>
</comment>
<dbReference type="InterPro" id="IPR037518">
    <property type="entry name" value="MPN"/>
</dbReference>
<dbReference type="Proteomes" id="UP001271789">
    <property type="component" value="Unassembled WGS sequence"/>
</dbReference>
<dbReference type="GO" id="GO:0006508">
    <property type="term" value="P:proteolysis"/>
    <property type="evidence" value="ECO:0007669"/>
    <property type="project" value="UniProtKB-KW"/>
</dbReference>
<dbReference type="InterPro" id="IPR020891">
    <property type="entry name" value="UPF0758_CS"/>
</dbReference>
<keyword evidence="5" id="KW-0482">Metalloprotease</keyword>
<dbReference type="GO" id="GO:0046872">
    <property type="term" value="F:metal ion binding"/>
    <property type="evidence" value="ECO:0007669"/>
    <property type="project" value="UniProtKB-KW"/>
</dbReference>
<evidence type="ECO:0000256" key="1">
    <source>
        <dbReference type="ARBA" id="ARBA00022670"/>
    </source>
</evidence>
<dbReference type="PANTHER" id="PTHR30471:SF3">
    <property type="entry name" value="UPF0758 PROTEIN YEES-RELATED"/>
    <property type="match status" value="1"/>
</dbReference>
<comment type="caution">
    <text evidence="8">The sequence shown here is derived from an EMBL/GenBank/DDBJ whole genome shotgun (WGS) entry which is preliminary data.</text>
</comment>
<name>A0AAE4SE54_9EURY</name>
<evidence type="ECO:0000256" key="5">
    <source>
        <dbReference type="ARBA" id="ARBA00023049"/>
    </source>
</evidence>
<dbReference type="SUPFAM" id="SSF47781">
    <property type="entry name" value="RuvA domain 2-like"/>
    <property type="match status" value="1"/>
</dbReference>
<dbReference type="InterPro" id="IPR025657">
    <property type="entry name" value="RadC_JAB"/>
</dbReference>
<keyword evidence="1" id="KW-0645">Protease</keyword>
<dbReference type="NCBIfam" id="NF000642">
    <property type="entry name" value="PRK00024.1"/>
    <property type="match status" value="1"/>
</dbReference>
<evidence type="ECO:0000256" key="6">
    <source>
        <dbReference type="RuleBase" id="RU003797"/>
    </source>
</evidence>
<keyword evidence="2" id="KW-0479">Metal-binding</keyword>